<organism evidence="1">
    <name type="scientific">Brassica cretica</name>
    <name type="common">Mustard</name>
    <dbReference type="NCBI Taxonomy" id="69181"/>
    <lineage>
        <taxon>Eukaryota</taxon>
        <taxon>Viridiplantae</taxon>
        <taxon>Streptophyta</taxon>
        <taxon>Embryophyta</taxon>
        <taxon>Tracheophyta</taxon>
        <taxon>Spermatophyta</taxon>
        <taxon>Magnoliopsida</taxon>
        <taxon>eudicotyledons</taxon>
        <taxon>Gunneridae</taxon>
        <taxon>Pentapetalae</taxon>
        <taxon>rosids</taxon>
        <taxon>malvids</taxon>
        <taxon>Brassicales</taxon>
        <taxon>Brassicaceae</taxon>
        <taxon>Brassiceae</taxon>
        <taxon>Brassica</taxon>
    </lineage>
</organism>
<dbReference type="EMBL" id="QGKY02001250">
    <property type="protein sequence ID" value="KAF2563702.1"/>
    <property type="molecule type" value="Genomic_DNA"/>
</dbReference>
<sequence>MPVLLNSELHRRIKCLAMDGDLSTVRLSSSFDTSYIFELAFQCHQVEVNQHLVAEVMPVLLNSGQSASREEVVEEMKDC</sequence>
<protein>
    <submittedName>
        <fullName evidence="1">Uncharacterized protein</fullName>
    </submittedName>
</protein>
<gene>
    <name evidence="1" type="ORF">F2Q70_00017155</name>
</gene>
<reference evidence="1" key="1">
    <citation type="submission" date="2019-12" db="EMBL/GenBank/DDBJ databases">
        <title>Genome sequencing and annotation of Brassica cretica.</title>
        <authorList>
            <person name="Studholme D.J."/>
            <person name="Sarris P.F."/>
        </authorList>
    </citation>
    <scope>NUCLEOTIDE SEQUENCE</scope>
    <source>
        <strain evidence="1">PFS-102/07</strain>
        <tissue evidence="1">Leaf</tissue>
    </source>
</reference>
<name>A0A8S9I294_BRACR</name>
<proteinExistence type="predicted"/>
<dbReference type="AlphaFoldDB" id="A0A8S9I294"/>
<comment type="caution">
    <text evidence="1">The sequence shown here is derived from an EMBL/GenBank/DDBJ whole genome shotgun (WGS) entry which is preliminary data.</text>
</comment>
<evidence type="ECO:0000313" key="1">
    <source>
        <dbReference type="EMBL" id="KAF2563702.1"/>
    </source>
</evidence>
<accession>A0A8S9I294</accession>